<dbReference type="Gene3D" id="3.30.70.270">
    <property type="match status" value="1"/>
</dbReference>
<dbReference type="InParanoid" id="A0A6J2YR51"/>
<dbReference type="Pfam" id="PF00078">
    <property type="entry name" value="RVT_1"/>
    <property type="match status" value="1"/>
</dbReference>
<sequence length="238" mass="27776">MDKVTKSQRSMERQMLHIRLVDRKRNEWIRGKLKYADDTVVLAESEDQLQILMDKLTEESIRSLEINTVKRKTMIFDQASARQSKQRHNDLIANIYSEATTTIKIHEGTKPIFIGGVRQGDTISPKLFNQALEDVFKNLDWEEKAIKICGQYLNHLRYADDIALITEKKEELIEMLEELDSGAGRIGLNMNYTKTKIITNTDENITTRINQEKIEQIEEYIYLGQMIKLKKENRKPNS</sequence>
<evidence type="ECO:0000259" key="1">
    <source>
        <dbReference type="PROSITE" id="PS50878"/>
    </source>
</evidence>
<name>A0A6J2YR51_SITOR</name>
<dbReference type="GO" id="GO:0071897">
    <property type="term" value="P:DNA biosynthetic process"/>
    <property type="evidence" value="ECO:0007669"/>
    <property type="project" value="UniProtKB-ARBA"/>
</dbReference>
<accession>A0A6J2YR51</accession>
<gene>
    <name evidence="3" type="primary">LOC115889821</name>
</gene>
<dbReference type="Proteomes" id="UP000504635">
    <property type="component" value="Unplaced"/>
</dbReference>
<dbReference type="SUPFAM" id="SSF56672">
    <property type="entry name" value="DNA/RNA polymerases"/>
    <property type="match status" value="1"/>
</dbReference>
<dbReference type="PROSITE" id="PS50878">
    <property type="entry name" value="RT_POL"/>
    <property type="match status" value="1"/>
</dbReference>
<dbReference type="PANTHER" id="PTHR47027">
    <property type="entry name" value="REVERSE TRANSCRIPTASE DOMAIN-CONTAINING PROTEIN"/>
    <property type="match status" value="1"/>
</dbReference>
<evidence type="ECO:0000313" key="3">
    <source>
        <dbReference type="RefSeq" id="XP_030765759.1"/>
    </source>
</evidence>
<dbReference type="OrthoDB" id="6771659at2759"/>
<feature type="domain" description="Reverse transcriptase" evidence="1">
    <location>
        <begin position="1"/>
        <end position="227"/>
    </location>
</feature>
<organism evidence="2 3">
    <name type="scientific">Sitophilus oryzae</name>
    <name type="common">Rice weevil</name>
    <name type="synonym">Curculio oryzae</name>
    <dbReference type="NCBI Taxonomy" id="7048"/>
    <lineage>
        <taxon>Eukaryota</taxon>
        <taxon>Metazoa</taxon>
        <taxon>Ecdysozoa</taxon>
        <taxon>Arthropoda</taxon>
        <taxon>Hexapoda</taxon>
        <taxon>Insecta</taxon>
        <taxon>Pterygota</taxon>
        <taxon>Neoptera</taxon>
        <taxon>Endopterygota</taxon>
        <taxon>Coleoptera</taxon>
        <taxon>Polyphaga</taxon>
        <taxon>Cucujiformia</taxon>
        <taxon>Curculionidae</taxon>
        <taxon>Dryophthorinae</taxon>
        <taxon>Sitophilus</taxon>
    </lineage>
</organism>
<reference evidence="3" key="1">
    <citation type="submission" date="2025-08" db="UniProtKB">
        <authorList>
            <consortium name="RefSeq"/>
        </authorList>
    </citation>
    <scope>IDENTIFICATION</scope>
    <source>
        <tissue evidence="3">Gonads</tissue>
    </source>
</reference>
<dbReference type="InterPro" id="IPR000477">
    <property type="entry name" value="RT_dom"/>
</dbReference>
<dbReference type="InterPro" id="IPR043502">
    <property type="entry name" value="DNA/RNA_pol_sf"/>
</dbReference>
<dbReference type="PANTHER" id="PTHR47027:SF20">
    <property type="entry name" value="REVERSE TRANSCRIPTASE-LIKE PROTEIN WITH RNA-DIRECTED DNA POLYMERASE DOMAIN"/>
    <property type="match status" value="1"/>
</dbReference>
<dbReference type="AlphaFoldDB" id="A0A6J2YR51"/>
<keyword evidence="2" id="KW-1185">Reference proteome</keyword>
<evidence type="ECO:0000313" key="2">
    <source>
        <dbReference type="Proteomes" id="UP000504635"/>
    </source>
</evidence>
<dbReference type="InterPro" id="IPR043128">
    <property type="entry name" value="Rev_trsase/Diguanyl_cyclase"/>
</dbReference>
<proteinExistence type="predicted"/>
<dbReference type="RefSeq" id="XP_030765759.1">
    <property type="nucleotide sequence ID" value="XM_030909899.1"/>
</dbReference>
<dbReference type="KEGG" id="soy:115889821"/>
<dbReference type="GeneID" id="115889821"/>
<protein>
    <submittedName>
        <fullName evidence="3">Uncharacterized protein LOC115889821</fullName>
    </submittedName>
</protein>